<dbReference type="InterPro" id="IPR050109">
    <property type="entry name" value="HTH-type_TetR-like_transc_reg"/>
</dbReference>
<dbReference type="InterPro" id="IPR003012">
    <property type="entry name" value="Tet_transcr_reg_TetR"/>
</dbReference>
<keyword evidence="1" id="KW-0678">Repressor</keyword>
<dbReference type="PANTHER" id="PTHR30055:SF151">
    <property type="entry name" value="TRANSCRIPTIONAL REGULATORY PROTEIN"/>
    <property type="match status" value="1"/>
</dbReference>
<dbReference type="PRINTS" id="PR00400">
    <property type="entry name" value="TETREPRESSOR"/>
</dbReference>
<name>A0A853A982_9ACTN</name>
<dbReference type="GO" id="GO:0046677">
    <property type="term" value="P:response to antibiotic"/>
    <property type="evidence" value="ECO:0007669"/>
    <property type="project" value="InterPro"/>
</dbReference>
<dbReference type="InterPro" id="IPR004111">
    <property type="entry name" value="Repressor_TetR_C"/>
</dbReference>
<dbReference type="EMBL" id="JACBZD010000001">
    <property type="protein sequence ID" value="NYI07078.1"/>
    <property type="molecule type" value="Genomic_DNA"/>
</dbReference>
<sequence>MGTPRNRETPLTVERIADAALALADRGGLEGVTMRAVAAELGVSAMGLYRHVRSRDELLDAMVTRALEELPLDPAPGEPWERRFADLFRGLYRTLAARPVLTRVRLGRPFLTPGAMRLTERALELLRERGLDETAAITAYRAVYLHTLGCAAFVDHADPQGARREARTALAALPPEEFPHLAGSLDTVVNAIAGDAAFEYGLRALVSRVAEEHGHQV</sequence>
<dbReference type="InterPro" id="IPR009057">
    <property type="entry name" value="Homeodomain-like_sf"/>
</dbReference>
<dbReference type="GO" id="GO:0000976">
    <property type="term" value="F:transcription cis-regulatory region binding"/>
    <property type="evidence" value="ECO:0007669"/>
    <property type="project" value="TreeGrafter"/>
</dbReference>
<accession>A0A853A982</accession>
<dbReference type="GO" id="GO:0003700">
    <property type="term" value="F:DNA-binding transcription factor activity"/>
    <property type="evidence" value="ECO:0007669"/>
    <property type="project" value="TreeGrafter"/>
</dbReference>
<evidence type="ECO:0000256" key="3">
    <source>
        <dbReference type="ARBA" id="ARBA00023125"/>
    </source>
</evidence>
<dbReference type="Pfam" id="PF00440">
    <property type="entry name" value="TetR_N"/>
    <property type="match status" value="1"/>
</dbReference>
<dbReference type="InterPro" id="IPR001647">
    <property type="entry name" value="HTH_TetR"/>
</dbReference>
<organism evidence="7 8">
    <name type="scientific">Allostreptomyces psammosilenae</name>
    <dbReference type="NCBI Taxonomy" id="1892865"/>
    <lineage>
        <taxon>Bacteria</taxon>
        <taxon>Bacillati</taxon>
        <taxon>Actinomycetota</taxon>
        <taxon>Actinomycetes</taxon>
        <taxon>Kitasatosporales</taxon>
        <taxon>Streptomycetaceae</taxon>
        <taxon>Allostreptomyces</taxon>
    </lineage>
</organism>
<comment type="caution">
    <text evidence="7">The sequence shown here is derived from an EMBL/GenBank/DDBJ whole genome shotgun (WGS) entry which is preliminary data.</text>
</comment>
<keyword evidence="2" id="KW-0805">Transcription regulation</keyword>
<dbReference type="SUPFAM" id="SSF48498">
    <property type="entry name" value="Tetracyclin repressor-like, C-terminal domain"/>
    <property type="match status" value="1"/>
</dbReference>
<dbReference type="Proteomes" id="UP000567795">
    <property type="component" value="Unassembled WGS sequence"/>
</dbReference>
<evidence type="ECO:0000256" key="2">
    <source>
        <dbReference type="ARBA" id="ARBA00023015"/>
    </source>
</evidence>
<feature type="domain" description="HTH tetR-type" evidence="6">
    <location>
        <begin position="10"/>
        <end position="70"/>
    </location>
</feature>
<protein>
    <submittedName>
        <fullName evidence="7">AcrR family transcriptional regulator</fullName>
    </submittedName>
</protein>
<reference evidence="7 8" key="1">
    <citation type="submission" date="2020-07" db="EMBL/GenBank/DDBJ databases">
        <title>Sequencing the genomes of 1000 actinobacteria strains.</title>
        <authorList>
            <person name="Klenk H.-P."/>
        </authorList>
    </citation>
    <scope>NUCLEOTIDE SEQUENCE [LARGE SCALE GENOMIC DNA]</scope>
    <source>
        <strain evidence="7 8">DSM 42178</strain>
    </source>
</reference>
<evidence type="ECO:0000256" key="4">
    <source>
        <dbReference type="ARBA" id="ARBA00023163"/>
    </source>
</evidence>
<dbReference type="InterPro" id="IPR036271">
    <property type="entry name" value="Tet_transcr_reg_TetR-rel_C_sf"/>
</dbReference>
<keyword evidence="3 5" id="KW-0238">DNA-binding</keyword>
<dbReference type="PANTHER" id="PTHR30055">
    <property type="entry name" value="HTH-TYPE TRANSCRIPTIONAL REGULATOR RUTR"/>
    <property type="match status" value="1"/>
</dbReference>
<dbReference type="SUPFAM" id="SSF46689">
    <property type="entry name" value="Homeodomain-like"/>
    <property type="match status" value="1"/>
</dbReference>
<keyword evidence="8" id="KW-1185">Reference proteome</keyword>
<dbReference type="RefSeq" id="WP_179815558.1">
    <property type="nucleotide sequence ID" value="NZ_JACBZD010000001.1"/>
</dbReference>
<evidence type="ECO:0000313" key="8">
    <source>
        <dbReference type="Proteomes" id="UP000567795"/>
    </source>
</evidence>
<evidence type="ECO:0000256" key="1">
    <source>
        <dbReference type="ARBA" id="ARBA00022491"/>
    </source>
</evidence>
<evidence type="ECO:0000259" key="6">
    <source>
        <dbReference type="PROSITE" id="PS50977"/>
    </source>
</evidence>
<gene>
    <name evidence="7" type="ORF">FHU37_004021</name>
</gene>
<dbReference type="GO" id="GO:0045892">
    <property type="term" value="P:negative regulation of DNA-templated transcription"/>
    <property type="evidence" value="ECO:0007669"/>
    <property type="project" value="InterPro"/>
</dbReference>
<dbReference type="Gene3D" id="1.10.357.10">
    <property type="entry name" value="Tetracycline Repressor, domain 2"/>
    <property type="match status" value="1"/>
</dbReference>
<dbReference type="Pfam" id="PF02909">
    <property type="entry name" value="TetR_C_1"/>
    <property type="match status" value="1"/>
</dbReference>
<evidence type="ECO:0000313" key="7">
    <source>
        <dbReference type="EMBL" id="NYI07078.1"/>
    </source>
</evidence>
<evidence type="ECO:0000256" key="5">
    <source>
        <dbReference type="PROSITE-ProRule" id="PRU00335"/>
    </source>
</evidence>
<proteinExistence type="predicted"/>
<dbReference type="PROSITE" id="PS50977">
    <property type="entry name" value="HTH_TETR_2"/>
    <property type="match status" value="1"/>
</dbReference>
<keyword evidence="4" id="KW-0804">Transcription</keyword>
<dbReference type="AlphaFoldDB" id="A0A853A982"/>
<feature type="DNA-binding region" description="H-T-H motif" evidence="5">
    <location>
        <begin position="33"/>
        <end position="52"/>
    </location>
</feature>